<keyword evidence="1" id="KW-0238">DNA-binding</keyword>
<dbReference type="Proteomes" id="UP000054937">
    <property type="component" value="Unassembled WGS sequence"/>
</dbReference>
<dbReference type="GO" id="GO:0005634">
    <property type="term" value="C:nucleus"/>
    <property type="evidence" value="ECO:0007669"/>
    <property type="project" value="TreeGrafter"/>
</dbReference>
<dbReference type="EC" id="5.6.2.1" evidence="1"/>
<dbReference type="AlphaFoldDB" id="A0A0V0QVB8"/>
<evidence type="ECO:0000313" key="4">
    <source>
        <dbReference type="EMBL" id="KRX06029.1"/>
    </source>
</evidence>
<dbReference type="GO" id="GO:0003917">
    <property type="term" value="F:DNA topoisomerase type I (single strand cut, ATP-independent) activity"/>
    <property type="evidence" value="ECO:0007669"/>
    <property type="project" value="UniProtKB-EC"/>
</dbReference>
<dbReference type="GO" id="GO:0003677">
    <property type="term" value="F:DNA binding"/>
    <property type="evidence" value="ECO:0007669"/>
    <property type="project" value="UniProtKB-KW"/>
</dbReference>
<dbReference type="GO" id="GO:0006281">
    <property type="term" value="P:DNA repair"/>
    <property type="evidence" value="ECO:0007669"/>
    <property type="project" value="TreeGrafter"/>
</dbReference>
<feature type="region of interest" description="Disordered" evidence="2">
    <location>
        <begin position="64"/>
        <end position="107"/>
    </location>
</feature>
<comment type="similarity">
    <text evidence="1">Belongs to the type IA topoisomerase family.</text>
</comment>
<dbReference type="EMBL" id="LDAU01000102">
    <property type="protein sequence ID" value="KRX06029.1"/>
    <property type="molecule type" value="Genomic_DNA"/>
</dbReference>
<keyword evidence="1 4" id="KW-0413">Isomerase</keyword>
<dbReference type="Pfam" id="PF01131">
    <property type="entry name" value="Topoisom_bac"/>
    <property type="match status" value="1"/>
</dbReference>
<dbReference type="InterPro" id="IPR013497">
    <property type="entry name" value="Topo_IA_cen"/>
</dbReference>
<comment type="function">
    <text evidence="1">Introduces a single-strand break via transesterification at a target site in duplex DNA. Releases the supercoiling and torsional tension of DNA introduced during the DNA replication and transcription by transiently cleaving and rejoining one strand of the DNA duplex. The scissile phosphodiester is attacked by the catalytic tyrosine of the enzyme, resulting in the formation of a DNA-(5'-phosphotyrosyl)-enzyme intermediate and the expulsion of a 3'-OH DNA strand.</text>
</comment>
<proteinExistence type="inferred from homology"/>
<reference evidence="4 5" key="1">
    <citation type="journal article" date="2015" name="Sci. Rep.">
        <title>Genome of the facultative scuticociliatosis pathogen Pseudocohnilembus persalinus provides insight into its virulence through horizontal gene transfer.</title>
        <authorList>
            <person name="Xiong J."/>
            <person name="Wang G."/>
            <person name="Cheng J."/>
            <person name="Tian M."/>
            <person name="Pan X."/>
            <person name="Warren A."/>
            <person name="Jiang C."/>
            <person name="Yuan D."/>
            <person name="Miao W."/>
        </authorList>
    </citation>
    <scope>NUCLEOTIDE SEQUENCE [LARGE SCALE GENOMIC DNA]</scope>
    <source>
        <strain evidence="4">36N120E</strain>
    </source>
</reference>
<dbReference type="Gene3D" id="1.10.290.10">
    <property type="entry name" value="Topoisomerase I, domain 4"/>
    <property type="match status" value="1"/>
</dbReference>
<protein>
    <recommendedName>
        <fullName evidence="1">DNA topoisomerase</fullName>
        <ecNumber evidence="1">5.6.2.1</ecNumber>
    </recommendedName>
</protein>
<dbReference type="InterPro" id="IPR023405">
    <property type="entry name" value="Topo_IA_core_domain"/>
</dbReference>
<comment type="caution">
    <text evidence="4">The sequence shown here is derived from an EMBL/GenBank/DDBJ whole genome shotgun (WGS) entry which is preliminary data.</text>
</comment>
<dbReference type="GO" id="GO:0031422">
    <property type="term" value="C:RecQ family helicase-topoisomerase III complex"/>
    <property type="evidence" value="ECO:0007669"/>
    <property type="project" value="TreeGrafter"/>
</dbReference>
<dbReference type="InterPro" id="IPR023406">
    <property type="entry name" value="Topo_IA_AS"/>
</dbReference>
<evidence type="ECO:0000259" key="3">
    <source>
        <dbReference type="PROSITE" id="PS52039"/>
    </source>
</evidence>
<gene>
    <name evidence="4" type="ORF">PPERSA_01107</name>
</gene>
<dbReference type="PROSITE" id="PS52039">
    <property type="entry name" value="TOPO_IA_2"/>
    <property type="match status" value="1"/>
</dbReference>
<comment type="catalytic activity">
    <reaction evidence="1">
        <text>ATP-independent breakage of single-stranded DNA, followed by passage and rejoining.</text>
        <dbReference type="EC" id="5.6.2.1"/>
    </reaction>
</comment>
<evidence type="ECO:0000313" key="5">
    <source>
        <dbReference type="Proteomes" id="UP000054937"/>
    </source>
</evidence>
<keyword evidence="1" id="KW-0799">Topoisomerase</keyword>
<evidence type="ECO:0000256" key="2">
    <source>
        <dbReference type="SAM" id="MobiDB-lite"/>
    </source>
</evidence>
<organism evidence="4 5">
    <name type="scientific">Pseudocohnilembus persalinus</name>
    <name type="common">Ciliate</name>
    <dbReference type="NCBI Taxonomy" id="266149"/>
    <lineage>
        <taxon>Eukaryota</taxon>
        <taxon>Sar</taxon>
        <taxon>Alveolata</taxon>
        <taxon>Ciliophora</taxon>
        <taxon>Intramacronucleata</taxon>
        <taxon>Oligohymenophorea</taxon>
        <taxon>Scuticociliatia</taxon>
        <taxon>Philasterida</taxon>
        <taxon>Pseudocohnilembidae</taxon>
        <taxon>Pseudocohnilembus</taxon>
    </lineage>
</organism>
<dbReference type="OrthoDB" id="430051at2759"/>
<dbReference type="PROSITE" id="PS00396">
    <property type="entry name" value="TOPO_IA_1"/>
    <property type="match status" value="1"/>
</dbReference>
<dbReference type="PANTHER" id="PTHR11390:SF21">
    <property type="entry name" value="DNA TOPOISOMERASE 3-ALPHA"/>
    <property type="match status" value="1"/>
</dbReference>
<sequence length="107" mass="12417">MSAAQIMDHAEKLYQKGFVSYPRTETNKFPSSMNDGVLKNLIQLQFGNQEWGQYAQELINNNKYQHPRSGTQNDEAHPPIHPTKGISRQECESDHKQIENLMRNLFQ</sequence>
<accession>A0A0V0QVB8</accession>
<feature type="domain" description="Topo IA-type catalytic" evidence="3">
    <location>
        <begin position="1"/>
        <end position="107"/>
    </location>
</feature>
<dbReference type="PANTHER" id="PTHR11390">
    <property type="entry name" value="PROKARYOTIC DNA TOPOISOMERASE"/>
    <property type="match status" value="1"/>
</dbReference>
<evidence type="ECO:0000256" key="1">
    <source>
        <dbReference type="RuleBase" id="RU362092"/>
    </source>
</evidence>
<dbReference type="InterPro" id="IPR000380">
    <property type="entry name" value="Topo_IA"/>
</dbReference>
<name>A0A0V0QVB8_PSEPJ</name>
<feature type="compositionally biased region" description="Polar residues" evidence="2">
    <location>
        <begin position="64"/>
        <end position="73"/>
    </location>
</feature>
<dbReference type="GO" id="GO:0006265">
    <property type="term" value="P:DNA topological change"/>
    <property type="evidence" value="ECO:0007669"/>
    <property type="project" value="InterPro"/>
</dbReference>
<feature type="compositionally biased region" description="Basic and acidic residues" evidence="2">
    <location>
        <begin position="87"/>
        <end position="98"/>
    </location>
</feature>
<dbReference type="InterPro" id="IPR013826">
    <property type="entry name" value="Topo_IA_cen_sub3"/>
</dbReference>
<dbReference type="SUPFAM" id="SSF56712">
    <property type="entry name" value="Prokaryotic type I DNA topoisomerase"/>
    <property type="match status" value="1"/>
</dbReference>
<dbReference type="InParanoid" id="A0A0V0QVB8"/>
<keyword evidence="5" id="KW-1185">Reference proteome</keyword>
<dbReference type="GO" id="GO:0006310">
    <property type="term" value="P:DNA recombination"/>
    <property type="evidence" value="ECO:0007669"/>
    <property type="project" value="TreeGrafter"/>
</dbReference>